<comment type="caution">
    <text evidence="3">The sequence shown here is derived from an EMBL/GenBank/DDBJ whole genome shotgun (WGS) entry which is preliminary data.</text>
</comment>
<dbReference type="EMBL" id="JALKHS010000008">
    <property type="protein sequence ID" value="MCK0532231.1"/>
    <property type="molecule type" value="Genomic_DNA"/>
</dbReference>
<evidence type="ECO:0000313" key="4">
    <source>
        <dbReference type="Proteomes" id="UP001203512"/>
    </source>
</evidence>
<sequence length="423" mass="46538">MRGLNMLLSASALATLATPALAQDIVFKPIVEARLRYETVDQDGPLPLTSSRDADAVTMRLRAGGELSKGPFAFLVEGEGTLAIDEDYNSGVNGKTLYPIVADPETVELNRLQLQYRTKPLVVTLGRQRINLDDQRFVGSVAWRQNEQTFDALRVEYMGIKTLKVDVTYAIAARTIWGIDGGKFGSVNRPTEIDGDDIFVNVSYKTKLGTITGFAYLIDEDEPVAALLRSSSQTYGARFAGAVPLTKKVKLSYLASYARQSDYQKNPVDYKADYVAAELGLEVAPFKLTAGYELLGSDSNAKGVAGGFAFQTPFATLHKFNGWADKFLTTPTTGIQDYYGGIAYTMPKVGKMGPLVASFIYHRFSSDRLSIHYGDEYNAQVTLKIDKHLSALVKYADYERKGIASFTGDADTKKFWAQIDYAL</sequence>
<dbReference type="Gene3D" id="2.40.160.10">
    <property type="entry name" value="Porin"/>
    <property type="match status" value="1"/>
</dbReference>
<accession>A0ABT0DYQ0</accession>
<dbReference type="Proteomes" id="UP001203512">
    <property type="component" value="Unassembled WGS sequence"/>
</dbReference>
<keyword evidence="4" id="KW-1185">Reference proteome</keyword>
<reference evidence="3 4" key="1">
    <citation type="submission" date="2022-04" db="EMBL/GenBank/DDBJ databases">
        <authorList>
            <person name="Huq M.A."/>
        </authorList>
    </citation>
    <scope>NUCLEOTIDE SEQUENCE [LARGE SCALE GENOMIC DNA]</scope>
    <source>
        <strain evidence="3 4">MAH-33</strain>
    </source>
</reference>
<evidence type="ECO:0000259" key="2">
    <source>
        <dbReference type="Pfam" id="PF13372"/>
    </source>
</evidence>
<organism evidence="3 4">
    <name type="scientific">Sphingobium agri</name>
    <dbReference type="NCBI Taxonomy" id="2933566"/>
    <lineage>
        <taxon>Bacteria</taxon>
        <taxon>Pseudomonadati</taxon>
        <taxon>Pseudomonadota</taxon>
        <taxon>Alphaproteobacteria</taxon>
        <taxon>Sphingomonadales</taxon>
        <taxon>Sphingomonadaceae</taxon>
        <taxon>Sphingobium</taxon>
    </lineage>
</organism>
<evidence type="ECO:0000256" key="1">
    <source>
        <dbReference type="SAM" id="SignalP"/>
    </source>
</evidence>
<feature type="domain" description="Alginate export" evidence="2">
    <location>
        <begin position="34"/>
        <end position="158"/>
    </location>
</feature>
<dbReference type="RefSeq" id="WP_247232174.1">
    <property type="nucleotide sequence ID" value="NZ_JALKHS010000008.1"/>
</dbReference>
<evidence type="ECO:0000313" key="3">
    <source>
        <dbReference type="EMBL" id="MCK0532231.1"/>
    </source>
</evidence>
<protein>
    <submittedName>
        <fullName evidence="3">Alginate export family protein</fullName>
    </submittedName>
</protein>
<dbReference type="Pfam" id="PF13372">
    <property type="entry name" value="Alginate_exp"/>
    <property type="match status" value="1"/>
</dbReference>
<feature type="chain" id="PRO_5045445712" evidence="1">
    <location>
        <begin position="23"/>
        <end position="423"/>
    </location>
</feature>
<dbReference type="InterPro" id="IPR023614">
    <property type="entry name" value="Porin_dom_sf"/>
</dbReference>
<proteinExistence type="predicted"/>
<dbReference type="InterPro" id="IPR025388">
    <property type="entry name" value="Alginate_export_dom"/>
</dbReference>
<feature type="signal peptide" evidence="1">
    <location>
        <begin position="1"/>
        <end position="22"/>
    </location>
</feature>
<keyword evidence="1" id="KW-0732">Signal</keyword>
<gene>
    <name evidence="3" type="ORF">MU848_11630</name>
</gene>
<name>A0ABT0DYQ0_9SPHN</name>